<evidence type="ECO:0000256" key="5">
    <source>
        <dbReference type="ARBA" id="ARBA00022989"/>
    </source>
</evidence>
<feature type="transmembrane region" description="Helical" evidence="7">
    <location>
        <begin position="335"/>
        <end position="359"/>
    </location>
</feature>
<dbReference type="GO" id="GO:0005886">
    <property type="term" value="C:plasma membrane"/>
    <property type="evidence" value="ECO:0007669"/>
    <property type="project" value="UniProtKB-SubCell"/>
</dbReference>
<dbReference type="EMBL" id="JAUUUU010000004">
    <property type="protein sequence ID" value="MDP1521041.1"/>
    <property type="molecule type" value="Genomic_DNA"/>
</dbReference>
<feature type="transmembrane region" description="Helical" evidence="7">
    <location>
        <begin position="12"/>
        <end position="35"/>
    </location>
</feature>
<dbReference type="RefSeq" id="WP_305170655.1">
    <property type="nucleotide sequence ID" value="NZ_JAUUUU010000004.1"/>
</dbReference>
<feature type="transmembrane region" description="Helical" evidence="7">
    <location>
        <begin position="161"/>
        <end position="181"/>
    </location>
</feature>
<dbReference type="InterPro" id="IPR036259">
    <property type="entry name" value="MFS_trans_sf"/>
</dbReference>
<dbReference type="PROSITE" id="PS00216">
    <property type="entry name" value="SUGAR_TRANSPORT_1"/>
    <property type="match status" value="1"/>
</dbReference>
<evidence type="ECO:0000256" key="1">
    <source>
        <dbReference type="ARBA" id="ARBA00004651"/>
    </source>
</evidence>
<keyword evidence="3" id="KW-1003">Cell membrane</keyword>
<comment type="caution">
    <text evidence="9">The sequence shown here is derived from an EMBL/GenBank/DDBJ whole genome shotgun (WGS) entry which is preliminary data.</text>
</comment>
<keyword evidence="2" id="KW-0813">Transport</keyword>
<keyword evidence="6 7" id="KW-0472">Membrane</keyword>
<gene>
    <name evidence="9" type="ORF">Q8A57_08685</name>
</gene>
<keyword evidence="10" id="KW-1185">Reference proteome</keyword>
<dbReference type="InterPro" id="IPR020846">
    <property type="entry name" value="MFS_dom"/>
</dbReference>
<keyword evidence="5 7" id="KW-1133">Transmembrane helix</keyword>
<name>A0AAW8B4Y1_9GAMM</name>
<dbReference type="PANTHER" id="PTHR23517:SF2">
    <property type="entry name" value="MULTIDRUG RESISTANCE PROTEIN MDTH"/>
    <property type="match status" value="1"/>
</dbReference>
<evidence type="ECO:0000256" key="4">
    <source>
        <dbReference type="ARBA" id="ARBA00022692"/>
    </source>
</evidence>
<dbReference type="GO" id="GO:0022857">
    <property type="term" value="F:transmembrane transporter activity"/>
    <property type="evidence" value="ECO:0007669"/>
    <property type="project" value="InterPro"/>
</dbReference>
<feature type="transmembrane region" description="Helical" evidence="7">
    <location>
        <begin position="276"/>
        <end position="295"/>
    </location>
</feature>
<reference evidence="9" key="1">
    <citation type="journal article" date="2010" name="Int. J. Syst. Evol. Microbiol.">
        <title>Porticoccus litoralis gen. nov., sp. nov., a gammaproteobacterium isolated from the Yellow Sea.</title>
        <authorList>
            <person name="Oh H.M."/>
            <person name="Kim H."/>
            <person name="Kim K.M."/>
            <person name="Min G.S."/>
            <person name="Cho J.C."/>
        </authorList>
    </citation>
    <scope>NUCLEOTIDE SEQUENCE</scope>
    <source>
        <strain evidence="9">DSM 25064</strain>
    </source>
</reference>
<keyword evidence="4 7" id="KW-0812">Transmembrane</keyword>
<dbReference type="Proteomes" id="UP001178354">
    <property type="component" value="Unassembled WGS sequence"/>
</dbReference>
<evidence type="ECO:0000313" key="10">
    <source>
        <dbReference type="Proteomes" id="UP001178354"/>
    </source>
</evidence>
<feature type="domain" description="Major facilitator superfamily (MFS) profile" evidence="8">
    <location>
        <begin position="8"/>
        <end position="389"/>
    </location>
</feature>
<dbReference type="Gene3D" id="3.30.70.100">
    <property type="match status" value="1"/>
</dbReference>
<dbReference type="InterPro" id="IPR011701">
    <property type="entry name" value="MFS"/>
</dbReference>
<dbReference type="Gene3D" id="1.20.1250.20">
    <property type="entry name" value="MFS general substrate transporter like domains"/>
    <property type="match status" value="1"/>
</dbReference>
<evidence type="ECO:0000259" key="8">
    <source>
        <dbReference type="PROSITE" id="PS50850"/>
    </source>
</evidence>
<sequence>MNPLERKSLVGLASLYAFRMIGLFMLLPVLALYAGQYSGSSAFLVGLALGVYGLTQGVFQIPLGFLSDRIGRKPVIVGGMLMFLAGSLLAAMTDSMWGLIAGRAMQGAGAVASTIMALLSDLTTEQNRTKAMAAVGGSIGISFAVSMILGPVLANQWGLSGLFWIAAALSVIGIAVLILFIPTPSTHVHNAEAEAVPNMFGQLLRDGELLRLNLGIGVLHFAQMASWVAVPVLLEQSLHFPRSDHWMIYLGAMGLSFLCMLPFIILAETRRKMKPVFIAAVLVLGIGELLLGSGITHRWVFIFGLFVFFMGFNLLEATLPSLVSKSAPAGGRGTAMGIYSTSQFLGAFLGGVTGGYIAHQYGYEQVFWLAAGLILLWLIVALTMKKPRHLKSLVVSLQPGEHIVASDFVGKVPGVFDVVIIPEHRLAYFKIDRDLFSNEPMEAILGRPLD</sequence>
<feature type="transmembrane region" description="Helical" evidence="7">
    <location>
        <begin position="41"/>
        <end position="63"/>
    </location>
</feature>
<evidence type="ECO:0000256" key="2">
    <source>
        <dbReference type="ARBA" id="ARBA00022448"/>
    </source>
</evidence>
<feature type="transmembrane region" description="Helical" evidence="7">
    <location>
        <begin position="99"/>
        <end position="119"/>
    </location>
</feature>
<proteinExistence type="predicted"/>
<dbReference type="CDD" id="cd17472">
    <property type="entry name" value="MFS_YajR_like"/>
    <property type="match status" value="1"/>
</dbReference>
<dbReference type="InterPro" id="IPR005829">
    <property type="entry name" value="Sugar_transporter_CS"/>
</dbReference>
<organism evidence="9 10">
    <name type="scientific">Porticoccus litoralis</name>
    <dbReference type="NCBI Taxonomy" id="434086"/>
    <lineage>
        <taxon>Bacteria</taxon>
        <taxon>Pseudomonadati</taxon>
        <taxon>Pseudomonadota</taxon>
        <taxon>Gammaproteobacteria</taxon>
        <taxon>Cellvibrionales</taxon>
        <taxon>Porticoccaceae</taxon>
        <taxon>Porticoccus</taxon>
    </lineage>
</organism>
<feature type="transmembrane region" description="Helical" evidence="7">
    <location>
        <begin position="246"/>
        <end position="267"/>
    </location>
</feature>
<protein>
    <submittedName>
        <fullName evidence="9">MFS transporter</fullName>
    </submittedName>
</protein>
<feature type="transmembrane region" description="Helical" evidence="7">
    <location>
        <begin position="75"/>
        <end position="93"/>
    </location>
</feature>
<feature type="transmembrane region" description="Helical" evidence="7">
    <location>
        <begin position="131"/>
        <end position="149"/>
    </location>
</feature>
<dbReference type="PROSITE" id="PS50850">
    <property type="entry name" value="MFS"/>
    <property type="match status" value="1"/>
</dbReference>
<evidence type="ECO:0000256" key="6">
    <source>
        <dbReference type="ARBA" id="ARBA00023136"/>
    </source>
</evidence>
<accession>A0AAW8B4Y1</accession>
<evidence type="ECO:0000313" key="9">
    <source>
        <dbReference type="EMBL" id="MDP1521041.1"/>
    </source>
</evidence>
<evidence type="ECO:0000256" key="7">
    <source>
        <dbReference type="SAM" id="Phobius"/>
    </source>
</evidence>
<feature type="transmembrane region" description="Helical" evidence="7">
    <location>
        <begin position="365"/>
        <end position="384"/>
    </location>
</feature>
<dbReference type="InterPro" id="IPR050171">
    <property type="entry name" value="MFS_Transporters"/>
</dbReference>
<dbReference type="Pfam" id="PF07690">
    <property type="entry name" value="MFS_1"/>
    <property type="match status" value="1"/>
</dbReference>
<comment type="subcellular location">
    <subcellularLocation>
        <location evidence="1">Cell membrane</location>
        <topology evidence="1">Multi-pass membrane protein</topology>
    </subcellularLocation>
</comment>
<reference evidence="9" key="2">
    <citation type="submission" date="2023-08" db="EMBL/GenBank/DDBJ databases">
        <authorList>
            <person name="Luo J."/>
        </authorList>
    </citation>
    <scope>NUCLEOTIDE SEQUENCE</scope>
    <source>
        <strain evidence="9">DSM 25064</strain>
    </source>
</reference>
<evidence type="ECO:0000256" key="3">
    <source>
        <dbReference type="ARBA" id="ARBA00022475"/>
    </source>
</evidence>
<dbReference type="AlphaFoldDB" id="A0AAW8B4Y1"/>
<feature type="transmembrane region" description="Helical" evidence="7">
    <location>
        <begin position="212"/>
        <end position="234"/>
    </location>
</feature>
<dbReference type="PANTHER" id="PTHR23517">
    <property type="entry name" value="RESISTANCE PROTEIN MDTM, PUTATIVE-RELATED-RELATED"/>
    <property type="match status" value="1"/>
</dbReference>
<feature type="transmembrane region" description="Helical" evidence="7">
    <location>
        <begin position="301"/>
        <end position="323"/>
    </location>
</feature>
<dbReference type="SUPFAM" id="SSF103473">
    <property type="entry name" value="MFS general substrate transporter"/>
    <property type="match status" value="1"/>
</dbReference>